<feature type="region of interest" description="Disordered" evidence="1">
    <location>
        <begin position="91"/>
        <end position="167"/>
    </location>
</feature>
<dbReference type="VEuPathDB" id="TriTrypDB:ADEAN_000999500"/>
<dbReference type="Proteomes" id="UP000515908">
    <property type="component" value="Chromosome 26"/>
</dbReference>
<reference evidence="2 3" key="1">
    <citation type="submission" date="2020-08" db="EMBL/GenBank/DDBJ databases">
        <authorList>
            <person name="Newling K."/>
            <person name="Davey J."/>
            <person name="Forrester S."/>
        </authorList>
    </citation>
    <scope>NUCLEOTIDE SEQUENCE [LARGE SCALE GENOMIC DNA]</scope>
    <source>
        <strain evidence="3">Crithidia deanei Carvalho (ATCC PRA-265)</strain>
    </source>
</reference>
<sequence length="629" mass="72278">MCKNKVYNGAPQLSKVYKLKGLLSSTSNSNSNLIETKVQCNPTLLVLQDYMENRYAQENQSRNQNHNMHNNPEQLGIVVRQSKDNVYYFNPPVEEEEDEVEEGTEKPQLSDTKNNKIKKKKHIKRNDKSSPYARSRSSSSRREKTYFSEDSDDDHSSSSSSTIFSHHSDDLTDAFNETEKQNHNENENSFNNNNENSTRQFQSVLDLKSDDDDVLQLQHDSPPPLAAFAVPSSATNRTIAPQHVDPLSIPEEETQLATFNKNTKADYLLEGEKQKSKHPGTKIANKIFNKDDRQRIERAQSMNDYSEAPLHINVHESSGRCLFTSEPNSPMPMVSRQSSTMRGSDVEPVKGKILQVYFNVMPTEPLNKNTTEREPTSADRNGCYVINMKESNNMLRVRMMVNNKSKRKNIKRILFSLKLLKKIKVKQTAEVAELTTLSHLPLSGTQLHNYFQRKNLSVPEFEKNNKNQSKSKRKSKNTENSRSKRKENSSAMTSDSDDDDDDDDDEMIILAPKQFIVVDFELPVRQEMQLYRRKGNHKNSLYSNNNNNANHKLSEITRRLAVPTFQTSFTTVHSIMEVEFPGSRKSIKPHYIRENCVHFVSWVDENNNNNNKKRKLIIIIRTVIVVDLA</sequence>
<evidence type="ECO:0000313" key="2">
    <source>
        <dbReference type="EMBL" id="CAD2222451.1"/>
    </source>
</evidence>
<feature type="compositionally biased region" description="Basic residues" evidence="1">
    <location>
        <begin position="115"/>
        <end position="125"/>
    </location>
</feature>
<feature type="compositionally biased region" description="Acidic residues" evidence="1">
    <location>
        <begin position="495"/>
        <end position="504"/>
    </location>
</feature>
<feature type="region of interest" description="Disordered" evidence="1">
    <location>
        <begin position="458"/>
        <end position="504"/>
    </location>
</feature>
<dbReference type="EMBL" id="LR877170">
    <property type="protein sequence ID" value="CAD2222451.1"/>
    <property type="molecule type" value="Genomic_DNA"/>
</dbReference>
<evidence type="ECO:0000256" key="1">
    <source>
        <dbReference type="SAM" id="MobiDB-lite"/>
    </source>
</evidence>
<accession>A0A7G2CTQ7</accession>
<evidence type="ECO:0000313" key="3">
    <source>
        <dbReference type="Proteomes" id="UP000515908"/>
    </source>
</evidence>
<feature type="compositionally biased region" description="Acidic residues" evidence="1">
    <location>
        <begin position="93"/>
        <end position="102"/>
    </location>
</feature>
<protein>
    <submittedName>
        <fullName evidence="2">Uncharacterized protein</fullName>
    </submittedName>
</protein>
<name>A0A7G2CTQ7_9TRYP</name>
<dbReference type="AlphaFoldDB" id="A0A7G2CTQ7"/>
<feature type="region of interest" description="Disordered" evidence="1">
    <location>
        <begin position="325"/>
        <end position="345"/>
    </location>
</feature>
<organism evidence="2 3">
    <name type="scientific">Angomonas deanei</name>
    <dbReference type="NCBI Taxonomy" id="59799"/>
    <lineage>
        <taxon>Eukaryota</taxon>
        <taxon>Discoba</taxon>
        <taxon>Euglenozoa</taxon>
        <taxon>Kinetoplastea</taxon>
        <taxon>Metakinetoplastina</taxon>
        <taxon>Trypanosomatida</taxon>
        <taxon>Trypanosomatidae</taxon>
        <taxon>Strigomonadinae</taxon>
        <taxon>Angomonas</taxon>
    </lineage>
</organism>
<gene>
    <name evidence="2" type="ORF">ADEAN_000999500</name>
</gene>
<keyword evidence="3" id="KW-1185">Reference proteome</keyword>
<feature type="compositionally biased region" description="Basic and acidic residues" evidence="1">
    <location>
        <begin position="476"/>
        <end position="488"/>
    </location>
</feature>
<proteinExistence type="predicted"/>